<accession>A0AAE0Z174</accession>
<keyword evidence="2" id="KW-1133">Transmembrane helix</keyword>
<feature type="compositionally biased region" description="Basic and acidic residues" evidence="1">
    <location>
        <begin position="1039"/>
        <end position="1062"/>
    </location>
</feature>
<feature type="compositionally biased region" description="Basic and acidic residues" evidence="1">
    <location>
        <begin position="295"/>
        <end position="317"/>
    </location>
</feature>
<feature type="compositionally biased region" description="Polar residues" evidence="1">
    <location>
        <begin position="741"/>
        <end position="765"/>
    </location>
</feature>
<evidence type="ECO:0000256" key="1">
    <source>
        <dbReference type="SAM" id="MobiDB-lite"/>
    </source>
</evidence>
<keyword evidence="4" id="KW-1185">Reference proteome</keyword>
<feature type="compositionally biased region" description="Basic and acidic residues" evidence="1">
    <location>
        <begin position="1180"/>
        <end position="1189"/>
    </location>
</feature>
<name>A0AAE0Z174_9GAST</name>
<feature type="compositionally biased region" description="Basic and acidic residues" evidence="1">
    <location>
        <begin position="183"/>
        <end position="210"/>
    </location>
</feature>
<feature type="region of interest" description="Disordered" evidence="1">
    <location>
        <begin position="1129"/>
        <end position="1160"/>
    </location>
</feature>
<feature type="region of interest" description="Disordered" evidence="1">
    <location>
        <begin position="721"/>
        <end position="786"/>
    </location>
</feature>
<feature type="compositionally biased region" description="Polar residues" evidence="1">
    <location>
        <begin position="978"/>
        <end position="999"/>
    </location>
</feature>
<dbReference type="EMBL" id="JAWDGP010004964">
    <property type="protein sequence ID" value="KAK3760705.1"/>
    <property type="molecule type" value="Genomic_DNA"/>
</dbReference>
<feature type="compositionally biased region" description="Basic and acidic residues" evidence="1">
    <location>
        <begin position="1216"/>
        <end position="1225"/>
    </location>
</feature>
<feature type="compositionally biased region" description="Polar residues" evidence="1">
    <location>
        <begin position="91"/>
        <end position="116"/>
    </location>
</feature>
<feature type="compositionally biased region" description="Polar residues" evidence="1">
    <location>
        <begin position="1025"/>
        <end position="1038"/>
    </location>
</feature>
<feature type="region of interest" description="Disordered" evidence="1">
    <location>
        <begin position="85"/>
        <end position="317"/>
    </location>
</feature>
<dbReference type="Proteomes" id="UP001283361">
    <property type="component" value="Unassembled WGS sequence"/>
</dbReference>
<keyword evidence="2" id="KW-0472">Membrane</keyword>
<keyword evidence="2" id="KW-0812">Transmembrane</keyword>
<gene>
    <name evidence="3" type="ORF">RRG08_010677</name>
</gene>
<organism evidence="3 4">
    <name type="scientific">Elysia crispata</name>
    <name type="common">lettuce slug</name>
    <dbReference type="NCBI Taxonomy" id="231223"/>
    <lineage>
        <taxon>Eukaryota</taxon>
        <taxon>Metazoa</taxon>
        <taxon>Spiralia</taxon>
        <taxon>Lophotrochozoa</taxon>
        <taxon>Mollusca</taxon>
        <taxon>Gastropoda</taxon>
        <taxon>Heterobranchia</taxon>
        <taxon>Euthyneura</taxon>
        <taxon>Panpulmonata</taxon>
        <taxon>Sacoglossa</taxon>
        <taxon>Placobranchoidea</taxon>
        <taxon>Plakobranchidae</taxon>
        <taxon>Elysia</taxon>
    </lineage>
</organism>
<feature type="region of interest" description="Disordered" evidence="1">
    <location>
        <begin position="673"/>
        <end position="703"/>
    </location>
</feature>
<feature type="transmembrane region" description="Helical" evidence="2">
    <location>
        <begin position="26"/>
        <end position="46"/>
    </location>
</feature>
<feature type="compositionally biased region" description="Basic and acidic residues" evidence="1">
    <location>
        <begin position="959"/>
        <end position="974"/>
    </location>
</feature>
<evidence type="ECO:0000256" key="2">
    <source>
        <dbReference type="SAM" id="Phobius"/>
    </source>
</evidence>
<protein>
    <submittedName>
        <fullName evidence="3">Uncharacterized protein</fullName>
    </submittedName>
</protein>
<feature type="compositionally biased region" description="Polar residues" evidence="1">
    <location>
        <begin position="934"/>
        <end position="945"/>
    </location>
</feature>
<feature type="compositionally biased region" description="Basic and acidic residues" evidence="1">
    <location>
        <begin position="365"/>
        <end position="377"/>
    </location>
</feature>
<feature type="compositionally biased region" description="Polar residues" evidence="1">
    <location>
        <begin position="422"/>
        <end position="438"/>
    </location>
</feature>
<dbReference type="AlphaFoldDB" id="A0AAE0Z174"/>
<comment type="caution">
    <text evidence="3">The sequence shown here is derived from an EMBL/GenBank/DDBJ whole genome shotgun (WGS) entry which is preliminary data.</text>
</comment>
<feature type="region of interest" description="Disordered" evidence="1">
    <location>
        <begin position="357"/>
        <end position="438"/>
    </location>
</feature>
<feature type="compositionally biased region" description="Polar residues" evidence="1">
    <location>
        <begin position="721"/>
        <end position="730"/>
    </location>
</feature>
<feature type="region of interest" description="Disordered" evidence="1">
    <location>
        <begin position="867"/>
        <end position="886"/>
    </location>
</feature>
<feature type="compositionally biased region" description="Basic and acidic residues" evidence="1">
    <location>
        <begin position="770"/>
        <end position="786"/>
    </location>
</feature>
<feature type="compositionally biased region" description="Acidic residues" evidence="1">
    <location>
        <begin position="1070"/>
        <end position="1082"/>
    </location>
</feature>
<feature type="compositionally biased region" description="Polar residues" evidence="1">
    <location>
        <begin position="1146"/>
        <end position="1159"/>
    </location>
</feature>
<feature type="region of interest" description="Disordered" evidence="1">
    <location>
        <begin position="567"/>
        <end position="607"/>
    </location>
</feature>
<feature type="compositionally biased region" description="Polar residues" evidence="1">
    <location>
        <begin position="397"/>
        <end position="411"/>
    </location>
</feature>
<sequence length="1269" mass="141199">MELTHQASLSFTHEQDMMSLDSINGLLIGIVGICALVLATITCICCSNRSTSDRRLSSYSSVKDTVQLEDLLSKPVLADPESVFSEPSFHYNRTPSVSNKSPSADSDVRPTSQVYSESEPEHFRYPSSPKKKSSSEESPSASQSITPQRLTRDAISVKQKHSPKSRKSSRKKEKSSSAVDSQRPQEPRQHSIRPSDTKSAAKDISSKDNLSKSQGTSELDELSPDMSNETLNHNNEEDQPSINTAQSQNRELKAQKIVLGGAKIDKNVHQEKGEEQRKKNQEEKDDSINSAAIPKDNKSTRLEPLESKSKKEQTDKENQLMKLAREPTSVKEKGKKIPLEKLVLTETPSLHTFIANPNSSRLRKARENNQKTCEPRHQQSILTPGRCSFSHEAGHTANGNSKSFSPLINRSSAKDHRLRSEGSASLSPVTSPSPTNSADVFRKMYSASDETDSVISMNETEGKINHKASSRNSAVEEYEGKIPIQIAATVDGTAHELAATNIQTNLMQAPPNTGKKSINSERQMTLRRSFSQDETETSIPLRDSRTFSLNLHIDFHFQNVQTTCNTKSLTHSRPNNADKNSEATTRIHSKASANASTRNIWPDLGKTNEPLASNDATRLELDHKKKILEKSFAEKTAKDLMDANVPVNRKRRSEPVMVDISSSRYDSMLLCARRSSKSSSRTQVKRNSSRRSEKNRRSYTAGEKIVQHSGVNKVTHKTEFNNAENKSQPLNGGECKRRRFQTSGLSSDTTESVPMESKNNSTQNAPVFKEGPDYLDKKPREDKVTQNEPRFSDFKSKEVIVISNANTDTGFRNRLPSTKSLPEGGCEPIKRNVIDRRLTAPARISSDVIKIMDKNITKTDAQIPEITKSDPGISEKTVGSSEATPLVRNFTEQDIHDKCTPDNQHRQVKNMLEMRSRSQSPGPKPKPKPRGGITSKSPVQSQSFETKAKTPKARPRISKSVERDSAEVMGKDVHGTAPPNQQSTEELQQVSLPPSNTVGESKFKTKDSTPSIIIDRQISQSDTSKLPSQSAAKMNENAQTEKDQTEDCVMRKGSKADTRNDKQVTVPEIEVSDDSDYDNPWDSLDEAVQRASIRYNRRPSRIAAGADTKTLLLQSAEDLGRLLEEAEKRRQLRHASTKSSCPDGETTLSPDSAAPTTLPFTRFSPLRHTVKGLVSQPLRDTSKSNDNIHQDFPTSKHGAHHKNDMPNRAQSLQRRSPYDVRKGNVTEEDEQIQFRSHIPGGVSPPRRPQSLSAQEIAKMMSPQTKKRKY</sequence>
<feature type="compositionally biased region" description="Polar residues" evidence="1">
    <location>
        <begin position="240"/>
        <end position="249"/>
    </location>
</feature>
<evidence type="ECO:0000313" key="3">
    <source>
        <dbReference type="EMBL" id="KAK3760705.1"/>
    </source>
</evidence>
<proteinExistence type="predicted"/>
<feature type="compositionally biased region" description="Basic and acidic residues" evidence="1">
    <location>
        <begin position="263"/>
        <end position="282"/>
    </location>
</feature>
<evidence type="ECO:0000313" key="4">
    <source>
        <dbReference type="Proteomes" id="UP001283361"/>
    </source>
</evidence>
<feature type="compositionally biased region" description="Polar residues" evidence="1">
    <location>
        <begin position="567"/>
        <end position="599"/>
    </location>
</feature>
<reference evidence="3" key="1">
    <citation type="journal article" date="2023" name="G3 (Bethesda)">
        <title>A reference genome for the long-term kleptoplast-retaining sea slug Elysia crispata morphotype clarki.</title>
        <authorList>
            <person name="Eastman K.E."/>
            <person name="Pendleton A.L."/>
            <person name="Shaikh M.A."/>
            <person name="Suttiyut T."/>
            <person name="Ogas R."/>
            <person name="Tomko P."/>
            <person name="Gavelis G."/>
            <person name="Widhalm J.R."/>
            <person name="Wisecaver J.H."/>
        </authorList>
    </citation>
    <scope>NUCLEOTIDE SEQUENCE</scope>
    <source>
        <strain evidence="3">ECLA1</strain>
    </source>
</reference>
<feature type="region of interest" description="Disordered" evidence="1">
    <location>
        <begin position="913"/>
        <end position="1082"/>
    </location>
</feature>
<feature type="compositionally biased region" description="Basic residues" evidence="1">
    <location>
        <begin position="158"/>
        <end position="173"/>
    </location>
</feature>
<feature type="compositionally biased region" description="Low complexity" evidence="1">
    <location>
        <begin position="1011"/>
        <end position="1024"/>
    </location>
</feature>
<feature type="region of interest" description="Disordered" evidence="1">
    <location>
        <begin position="1174"/>
        <end position="1269"/>
    </location>
</feature>